<feature type="signal peptide" evidence="1">
    <location>
        <begin position="1"/>
        <end position="16"/>
    </location>
</feature>
<keyword evidence="3" id="KW-1185">Reference proteome</keyword>
<evidence type="ECO:0000313" key="3">
    <source>
        <dbReference type="Proteomes" id="UP000824120"/>
    </source>
</evidence>
<sequence length="147" mass="17131">MIFLAIFSVVIDVVLLANKQGFLLSHLCRDDVAVGSIPDLVNRFWVKWDGIGHELGLSSVFVVLSVYQHTRFMNTYFFVKVISRSSTGWTEEMDWAIVHATSKAMQAEVYRMNLSEEPWKDDHGYEELYNEQYKLYYVLSLVLFPHQ</sequence>
<evidence type="ECO:0000313" key="2">
    <source>
        <dbReference type="EMBL" id="KAG5631103.1"/>
    </source>
</evidence>
<keyword evidence="1" id="KW-0732">Signal</keyword>
<name>A0A9J6B3Y1_SOLCO</name>
<dbReference type="OrthoDB" id="1938430at2759"/>
<accession>A0A9J6B3Y1</accession>
<dbReference type="AlphaFoldDB" id="A0A9J6B3Y1"/>
<protein>
    <submittedName>
        <fullName evidence="2">Uncharacterized protein</fullName>
    </submittedName>
</protein>
<organism evidence="2 3">
    <name type="scientific">Solanum commersonii</name>
    <name type="common">Commerson's wild potato</name>
    <name type="synonym">Commerson's nightshade</name>
    <dbReference type="NCBI Taxonomy" id="4109"/>
    <lineage>
        <taxon>Eukaryota</taxon>
        <taxon>Viridiplantae</taxon>
        <taxon>Streptophyta</taxon>
        <taxon>Embryophyta</taxon>
        <taxon>Tracheophyta</taxon>
        <taxon>Spermatophyta</taxon>
        <taxon>Magnoliopsida</taxon>
        <taxon>eudicotyledons</taxon>
        <taxon>Gunneridae</taxon>
        <taxon>Pentapetalae</taxon>
        <taxon>asterids</taxon>
        <taxon>lamiids</taxon>
        <taxon>Solanales</taxon>
        <taxon>Solanaceae</taxon>
        <taxon>Solanoideae</taxon>
        <taxon>Solaneae</taxon>
        <taxon>Solanum</taxon>
    </lineage>
</organism>
<reference evidence="2 3" key="1">
    <citation type="submission" date="2020-09" db="EMBL/GenBank/DDBJ databases">
        <title>De no assembly of potato wild relative species, Solanum commersonii.</title>
        <authorList>
            <person name="Cho K."/>
        </authorList>
    </citation>
    <scope>NUCLEOTIDE SEQUENCE [LARGE SCALE GENOMIC DNA]</scope>
    <source>
        <strain evidence="2">LZ3.2</strain>
        <tissue evidence="2">Leaf</tissue>
    </source>
</reference>
<dbReference type="Proteomes" id="UP000824120">
    <property type="component" value="Chromosome 1"/>
</dbReference>
<gene>
    <name evidence="2" type="ORF">H5410_002820</name>
</gene>
<dbReference type="EMBL" id="JACXVP010000001">
    <property type="protein sequence ID" value="KAG5631103.1"/>
    <property type="molecule type" value="Genomic_DNA"/>
</dbReference>
<comment type="caution">
    <text evidence="2">The sequence shown here is derived from an EMBL/GenBank/DDBJ whole genome shotgun (WGS) entry which is preliminary data.</text>
</comment>
<evidence type="ECO:0000256" key="1">
    <source>
        <dbReference type="SAM" id="SignalP"/>
    </source>
</evidence>
<feature type="chain" id="PRO_5039950153" evidence="1">
    <location>
        <begin position="17"/>
        <end position="147"/>
    </location>
</feature>
<proteinExistence type="predicted"/>